<dbReference type="EMBL" id="KZ679011">
    <property type="protein sequence ID" value="PSS18277.1"/>
    <property type="molecule type" value="Genomic_DNA"/>
</dbReference>
<dbReference type="InParanoid" id="A0A2T3B146"/>
<proteinExistence type="predicted"/>
<keyword evidence="1" id="KW-0175">Coiled coil</keyword>
<gene>
    <name evidence="3" type="ORF">M430DRAFT_27750</name>
</gene>
<evidence type="ECO:0000313" key="3">
    <source>
        <dbReference type="EMBL" id="PSS18277.1"/>
    </source>
</evidence>
<keyword evidence="4" id="KW-1185">Reference proteome</keyword>
<dbReference type="InterPro" id="IPR046541">
    <property type="entry name" value="DUF6606"/>
</dbReference>
<reference evidence="3 4" key="1">
    <citation type="journal article" date="2018" name="New Phytol.">
        <title>Comparative genomics and transcriptomics depict ericoid mycorrhizal fungi as versatile saprotrophs and plant mutualists.</title>
        <authorList>
            <person name="Martino E."/>
            <person name="Morin E."/>
            <person name="Grelet G.A."/>
            <person name="Kuo A."/>
            <person name="Kohler A."/>
            <person name="Daghino S."/>
            <person name="Barry K.W."/>
            <person name="Cichocki N."/>
            <person name="Clum A."/>
            <person name="Dockter R.B."/>
            <person name="Hainaut M."/>
            <person name="Kuo R.C."/>
            <person name="LaButti K."/>
            <person name="Lindahl B.D."/>
            <person name="Lindquist E.A."/>
            <person name="Lipzen A."/>
            <person name="Khouja H.R."/>
            <person name="Magnuson J."/>
            <person name="Murat C."/>
            <person name="Ohm R.A."/>
            <person name="Singer S.W."/>
            <person name="Spatafora J.W."/>
            <person name="Wang M."/>
            <person name="Veneault-Fourrey C."/>
            <person name="Henrissat B."/>
            <person name="Grigoriev I.V."/>
            <person name="Martin F.M."/>
            <person name="Perotto S."/>
        </authorList>
    </citation>
    <scope>NUCLEOTIDE SEQUENCE [LARGE SCALE GENOMIC DNA]</scope>
    <source>
        <strain evidence="3 4">ATCC 22711</strain>
    </source>
</reference>
<dbReference type="GeneID" id="36573790"/>
<dbReference type="RefSeq" id="XP_024720629.1">
    <property type="nucleotide sequence ID" value="XM_024865709.1"/>
</dbReference>
<dbReference type="Pfam" id="PF20255">
    <property type="entry name" value="DUF6606"/>
    <property type="match status" value="1"/>
</dbReference>
<evidence type="ECO:0000259" key="2">
    <source>
        <dbReference type="Pfam" id="PF20255"/>
    </source>
</evidence>
<feature type="coiled-coil region" evidence="1">
    <location>
        <begin position="547"/>
        <end position="580"/>
    </location>
</feature>
<dbReference type="STRING" id="857342.A0A2T3B146"/>
<dbReference type="AlphaFoldDB" id="A0A2T3B146"/>
<feature type="domain" description="DUF6606" evidence="2">
    <location>
        <begin position="22"/>
        <end position="263"/>
    </location>
</feature>
<evidence type="ECO:0000256" key="1">
    <source>
        <dbReference type="SAM" id="Coils"/>
    </source>
</evidence>
<organism evidence="3 4">
    <name type="scientific">Amorphotheca resinae ATCC 22711</name>
    <dbReference type="NCBI Taxonomy" id="857342"/>
    <lineage>
        <taxon>Eukaryota</taxon>
        <taxon>Fungi</taxon>
        <taxon>Dikarya</taxon>
        <taxon>Ascomycota</taxon>
        <taxon>Pezizomycotina</taxon>
        <taxon>Leotiomycetes</taxon>
        <taxon>Helotiales</taxon>
        <taxon>Amorphothecaceae</taxon>
        <taxon>Amorphotheca</taxon>
    </lineage>
</organism>
<dbReference type="Proteomes" id="UP000241818">
    <property type="component" value="Unassembled WGS sequence"/>
</dbReference>
<accession>A0A2T3B146</accession>
<evidence type="ECO:0000313" key="4">
    <source>
        <dbReference type="Proteomes" id="UP000241818"/>
    </source>
</evidence>
<protein>
    <recommendedName>
        <fullName evidence="2">DUF6606 domain-containing protein</fullName>
    </recommendedName>
</protein>
<name>A0A2T3B146_AMORE</name>
<sequence length="1171" mass="134097">MQKAKENKQNKPITAAYSLLYIINHIFLPPKLPQEDNTDIMEDLALTEEFRAALESFMAHLPPEDRLEWASCAKMLSRILETRDPYILLFHIRGQNAGLISRATPQHFVFESFKLSPTTAAVMATKGRLRRHFPGPAIALGNEKIAETSFCEALAELLARLDIDTPIESVPVVSKAGSHTTEIRDTVHPKFVTEMLTGQPADVSRIHKRTRDDVLWNDALKPWRRSPLWLLLRVALQTSLVTGHEDHRPYKSFMVFFMARILKRALQAAMPSDTLFVMATKISRRALKLSMIDEQPWMRYVHDIIKAAQAEITSRWHVIEQKTDPLGLQSKWNPSQLSFDKDIGLSLLSLQPYLGGRPKLEDIPVDAGKFQPNCGQRIDQLESKLPQFGSKVNDRLSLMDVEIWVQEHLDGWLCANLTLQDACARLAGLVQAYTIVAGPVYGESAEDTSLMLLTVMDIWVALDKCATHQYPLLKEYDSGFPTTLFDPLLLPKKIHLERLVRVEQHIKQRKSESTRLSALIFRNINKANSFAVKYFERSFSHQELRRKIELAAELERAQKKEELTRKREEYNRLMRESDSLSHAEETGFDRYREYPIHPSSCYKLAASPDRSRSEVYRVRTGRTSRDIQVEGYDAYPAPRDISEQEDNVYSLRDFDGLRNYVQGPMGRLQLASKAKPFIVAHYRIKKIPQATKGNICVNNGLHYSMYDSKSRQWTTEARCDIWRICTLQLPAGSYSKLQYTVDKTTHTSNEAIAWQSECPTVLNLHEYYQFATLRSGHRLQWRNIARELTAYILNFSREETHILIIQAAWQAQCQHGTRACREAHVDLEEEEFGTTLLSVLHQALDAVEGNWQGATAARTFVMLAARLLSLSSHRAVRDGCYLFLRRARDVALCWVRDVGRLLHEEQDPEELKAMNLRTLEMALIYYSTSDVDQIHLSALLRTDEDVTVIIECSIIIHDRCPAMTRDLPTPLRMLLWRFERLSHSLKGYLRQQILRTQGGIDKAIRRVWAGYLPGSPWAAIQSPNQRWVMTETSPDGGLTMTVHYNTLDGSLLINGSPLTRLPRPYELHDTYRRLFNEKVLDVVPSKMAGMIFATRNTVGGQQKLVHSLLALATVPGLRALLPPRHSTFQLKDGYMPMRKRLKILEFADQLWLVNVEYPGLLSQLPQSKSDL</sequence>
<dbReference type="OrthoDB" id="3182339at2759"/>